<feature type="domain" description="VOC" evidence="2">
    <location>
        <begin position="10"/>
        <end position="136"/>
    </location>
</feature>
<sequence length="139" mass="14804">MSEPPFTLRQIDHVVIRARDPAALEAFYCDVLGCTVERRQDGIGLVQLRAGASLIDLVDVDGKLGRMGGAAPGAEGHNMDHLCLRVDPFDREAIVAHLQAHGATVGEFGSRYGAEGDGPSQYLQDPEGNVVELKGPPDA</sequence>
<dbReference type="InterPro" id="IPR029068">
    <property type="entry name" value="Glyas_Bleomycin-R_OHBP_Dase"/>
</dbReference>
<dbReference type="eggNOG" id="COG0346">
    <property type="taxonomic scope" value="Bacteria"/>
</dbReference>
<dbReference type="InterPro" id="IPR004360">
    <property type="entry name" value="Glyas_Fos-R_dOase_dom"/>
</dbReference>
<evidence type="ECO:0000313" key="3">
    <source>
        <dbReference type="EMBL" id="KGM57040.1"/>
    </source>
</evidence>
<evidence type="ECO:0000256" key="1">
    <source>
        <dbReference type="SAM" id="MobiDB-lite"/>
    </source>
</evidence>
<dbReference type="InterPro" id="IPR050383">
    <property type="entry name" value="GlyoxalaseI/FosfomycinResist"/>
</dbReference>
<comment type="caution">
    <text evidence="3">The sequence shown here is derived from an EMBL/GenBank/DDBJ whole genome shotgun (WGS) entry which is preliminary data.</text>
</comment>
<protein>
    <submittedName>
        <fullName evidence="3">Lactoylglutathione lyase</fullName>
    </submittedName>
</protein>
<dbReference type="Proteomes" id="UP000029989">
    <property type="component" value="Unassembled WGS sequence"/>
</dbReference>
<accession>A0A0A0F3B3</accession>
<keyword evidence="4" id="KW-1185">Reference proteome</keyword>
<organism evidence="3 4">
    <name type="scientific">Lysobacter arseniciresistens ZS79</name>
    <dbReference type="NCBI Taxonomy" id="913325"/>
    <lineage>
        <taxon>Bacteria</taxon>
        <taxon>Pseudomonadati</taxon>
        <taxon>Pseudomonadota</taxon>
        <taxon>Gammaproteobacteria</taxon>
        <taxon>Lysobacterales</taxon>
        <taxon>Lysobacteraceae</taxon>
        <taxon>Novilysobacter</taxon>
    </lineage>
</organism>
<dbReference type="OrthoDB" id="9812656at2"/>
<keyword evidence="3" id="KW-0456">Lyase</keyword>
<dbReference type="Gene3D" id="3.10.180.10">
    <property type="entry name" value="2,3-Dihydroxybiphenyl 1,2-Dioxygenase, domain 1"/>
    <property type="match status" value="1"/>
</dbReference>
<evidence type="ECO:0000313" key="4">
    <source>
        <dbReference type="Proteomes" id="UP000029989"/>
    </source>
</evidence>
<dbReference type="SUPFAM" id="SSF54593">
    <property type="entry name" value="Glyoxalase/Bleomycin resistance protein/Dihydroxybiphenyl dioxygenase"/>
    <property type="match status" value="1"/>
</dbReference>
<reference evidence="3 4" key="1">
    <citation type="journal article" date="2015" name="Stand. Genomic Sci.">
        <title>Genomic information of the arsenic-resistant bacterium Lysobacter arseniciresistens type strain ZS79(T) and comparison of Lysobacter draft genomes.</title>
        <authorList>
            <person name="Liu L."/>
            <person name="Zhang S."/>
            <person name="Luo M."/>
            <person name="Wang G."/>
        </authorList>
    </citation>
    <scope>NUCLEOTIDE SEQUENCE [LARGE SCALE GENOMIC DNA]</scope>
    <source>
        <strain evidence="3 4">ZS79</strain>
    </source>
</reference>
<dbReference type="STRING" id="913325.N799_12655"/>
<dbReference type="PROSITE" id="PS51819">
    <property type="entry name" value="VOC"/>
    <property type="match status" value="1"/>
</dbReference>
<evidence type="ECO:0000259" key="2">
    <source>
        <dbReference type="PROSITE" id="PS51819"/>
    </source>
</evidence>
<gene>
    <name evidence="3" type="ORF">N799_12655</name>
</gene>
<dbReference type="PANTHER" id="PTHR21366">
    <property type="entry name" value="GLYOXALASE FAMILY PROTEIN"/>
    <property type="match status" value="1"/>
</dbReference>
<dbReference type="AlphaFoldDB" id="A0A0A0F3B3"/>
<proteinExistence type="predicted"/>
<dbReference type="Pfam" id="PF00903">
    <property type="entry name" value="Glyoxalase"/>
    <property type="match status" value="1"/>
</dbReference>
<feature type="region of interest" description="Disordered" evidence="1">
    <location>
        <begin position="115"/>
        <end position="139"/>
    </location>
</feature>
<dbReference type="InterPro" id="IPR037523">
    <property type="entry name" value="VOC_core"/>
</dbReference>
<dbReference type="RefSeq" id="WP_036208882.1">
    <property type="nucleotide sequence ID" value="NZ_AVPT01000006.1"/>
</dbReference>
<name>A0A0A0F3B3_9GAMM</name>
<dbReference type="EMBL" id="AVPT01000006">
    <property type="protein sequence ID" value="KGM57040.1"/>
    <property type="molecule type" value="Genomic_DNA"/>
</dbReference>
<dbReference type="GO" id="GO:0016829">
    <property type="term" value="F:lyase activity"/>
    <property type="evidence" value="ECO:0007669"/>
    <property type="project" value="UniProtKB-KW"/>
</dbReference>
<dbReference type="PANTHER" id="PTHR21366:SF14">
    <property type="entry name" value="GLYOXALASE DOMAIN-CONTAINING PROTEIN 5"/>
    <property type="match status" value="1"/>
</dbReference>